<evidence type="ECO:0000313" key="1">
    <source>
        <dbReference type="EMBL" id="QCD96549.1"/>
    </source>
</evidence>
<dbReference type="EMBL" id="CP039350">
    <property type="protein sequence ID" value="QCD96549.1"/>
    <property type="molecule type" value="Genomic_DNA"/>
</dbReference>
<gene>
    <name evidence="1" type="ORF">DEO72_LG6g1255</name>
</gene>
<organism evidence="1 2">
    <name type="scientific">Vigna unguiculata</name>
    <name type="common">Cowpea</name>
    <dbReference type="NCBI Taxonomy" id="3917"/>
    <lineage>
        <taxon>Eukaryota</taxon>
        <taxon>Viridiplantae</taxon>
        <taxon>Streptophyta</taxon>
        <taxon>Embryophyta</taxon>
        <taxon>Tracheophyta</taxon>
        <taxon>Spermatophyta</taxon>
        <taxon>Magnoliopsida</taxon>
        <taxon>eudicotyledons</taxon>
        <taxon>Gunneridae</taxon>
        <taxon>Pentapetalae</taxon>
        <taxon>rosids</taxon>
        <taxon>fabids</taxon>
        <taxon>Fabales</taxon>
        <taxon>Fabaceae</taxon>
        <taxon>Papilionoideae</taxon>
        <taxon>50 kb inversion clade</taxon>
        <taxon>NPAAA clade</taxon>
        <taxon>indigoferoid/millettioid clade</taxon>
        <taxon>Phaseoleae</taxon>
        <taxon>Vigna</taxon>
    </lineage>
</organism>
<name>A0A4D6M5A4_VIGUN</name>
<accession>A0A4D6M5A4</accession>
<evidence type="ECO:0000313" key="2">
    <source>
        <dbReference type="Proteomes" id="UP000501690"/>
    </source>
</evidence>
<dbReference type="Proteomes" id="UP000501690">
    <property type="component" value="Linkage Group LG6"/>
</dbReference>
<reference evidence="1 2" key="1">
    <citation type="submission" date="2019-04" db="EMBL/GenBank/DDBJ databases">
        <title>An improved genome assembly and genetic linkage map for asparagus bean, Vigna unguiculata ssp. sesquipedialis.</title>
        <authorList>
            <person name="Xia Q."/>
            <person name="Zhang R."/>
            <person name="Dong Y."/>
        </authorList>
    </citation>
    <scope>NUCLEOTIDE SEQUENCE [LARGE SCALE GENOMIC DNA]</scope>
    <source>
        <tissue evidence="1">Leaf</tissue>
    </source>
</reference>
<keyword evidence="2" id="KW-1185">Reference proteome</keyword>
<dbReference type="AlphaFoldDB" id="A0A4D6M5A4"/>
<protein>
    <submittedName>
        <fullName evidence="1">Uncharacterized protein</fullName>
    </submittedName>
</protein>
<sequence length="122" mass="13207">MKYKDDGGCRCRHGVGLWLPTRGGDAARLTIGWGCHGWGARKKNSRSAAEMVADEEVAAGCVASVVDASWWLKRCVRKMVESVAGAEAAAWSCGGRHKFARIMTTFGWPDLKGGDYHMATFG</sequence>
<proteinExistence type="predicted"/>